<name>A0AAX2JEI3_9FUSO</name>
<evidence type="ECO:0000313" key="3">
    <source>
        <dbReference type="Proteomes" id="UP000249008"/>
    </source>
</evidence>
<dbReference type="AlphaFoldDB" id="A0AAX2JEI3"/>
<gene>
    <name evidence="2" type="ORF">NCTC12112_03013</name>
</gene>
<dbReference type="Proteomes" id="UP000249008">
    <property type="component" value="Chromosome 1"/>
</dbReference>
<dbReference type="GeneID" id="78454279"/>
<dbReference type="EMBL" id="LS483487">
    <property type="protein sequence ID" value="SQJ15519.1"/>
    <property type="molecule type" value="Genomic_DNA"/>
</dbReference>
<sequence>MKGVIFINIKEIIKNIDLNKIMYVIALNEISGNENVICKFSYARGISGYSFGRSQFDVKHNSKARDFLKEKCGFTKSDLDRLLRLDKEISDLNNKLKNHREDIDELDKKHIEEMVNYVANLNELPELEDEKTFVHLVDYHNQFNISKNGLMHNFIKTKKILKSHDIYDFKLGLKWGKKAPQDIKRRYLNIENNWK</sequence>
<organism evidence="2 3">
    <name type="scientific">Fusobacterium ulcerans</name>
    <dbReference type="NCBI Taxonomy" id="861"/>
    <lineage>
        <taxon>Bacteria</taxon>
        <taxon>Fusobacteriati</taxon>
        <taxon>Fusobacteriota</taxon>
        <taxon>Fusobacteriia</taxon>
        <taxon>Fusobacteriales</taxon>
        <taxon>Fusobacteriaceae</taxon>
        <taxon>Fusobacterium</taxon>
    </lineage>
</organism>
<dbReference type="KEGG" id="ful:C4N20_05630"/>
<keyword evidence="1" id="KW-0175">Coiled coil</keyword>
<protein>
    <submittedName>
        <fullName evidence="2">Uncharacterized protein</fullName>
    </submittedName>
</protein>
<evidence type="ECO:0000313" key="2">
    <source>
        <dbReference type="EMBL" id="SQJ15519.1"/>
    </source>
</evidence>
<evidence type="ECO:0000256" key="1">
    <source>
        <dbReference type="SAM" id="Coils"/>
    </source>
</evidence>
<dbReference type="RefSeq" id="WP_005979783.1">
    <property type="nucleotide sequence ID" value="NZ_CABKNW010000004.1"/>
</dbReference>
<proteinExistence type="predicted"/>
<reference evidence="2 3" key="1">
    <citation type="submission" date="2018-06" db="EMBL/GenBank/DDBJ databases">
        <authorList>
            <consortium name="Pathogen Informatics"/>
            <person name="Doyle S."/>
        </authorList>
    </citation>
    <scope>NUCLEOTIDE SEQUENCE [LARGE SCALE GENOMIC DNA]</scope>
    <source>
        <strain evidence="2 3">NCTC12112</strain>
    </source>
</reference>
<feature type="coiled-coil region" evidence="1">
    <location>
        <begin position="82"/>
        <end position="109"/>
    </location>
</feature>
<accession>A0AAX2JEI3</accession>